<keyword evidence="2" id="KW-0238">DNA-binding</keyword>
<dbReference type="EMBL" id="FNGO01000016">
    <property type="protein sequence ID" value="SDM08521.1"/>
    <property type="molecule type" value="Genomic_DNA"/>
</dbReference>
<evidence type="ECO:0000313" key="5">
    <source>
        <dbReference type="EMBL" id="SDM08521.1"/>
    </source>
</evidence>
<dbReference type="GO" id="GO:0003700">
    <property type="term" value="F:DNA-binding transcription factor activity"/>
    <property type="evidence" value="ECO:0007669"/>
    <property type="project" value="TreeGrafter"/>
</dbReference>
<protein>
    <submittedName>
        <fullName evidence="5">Transcriptional regulator, LacI family</fullName>
    </submittedName>
</protein>
<name>A0A1G9QCR3_9FIRM</name>
<dbReference type="Pfam" id="PF13377">
    <property type="entry name" value="Peripla_BP_3"/>
    <property type="match status" value="1"/>
</dbReference>
<dbReference type="Pfam" id="PF00356">
    <property type="entry name" value="LacI"/>
    <property type="match status" value="1"/>
</dbReference>
<evidence type="ECO:0000259" key="4">
    <source>
        <dbReference type="PROSITE" id="PS50932"/>
    </source>
</evidence>
<dbReference type="CDD" id="cd06267">
    <property type="entry name" value="PBP1_LacI_sugar_binding-like"/>
    <property type="match status" value="1"/>
</dbReference>
<dbReference type="InterPro" id="IPR046335">
    <property type="entry name" value="LacI/GalR-like_sensor"/>
</dbReference>
<dbReference type="SMART" id="SM00354">
    <property type="entry name" value="HTH_LACI"/>
    <property type="match status" value="1"/>
</dbReference>
<dbReference type="InterPro" id="IPR000843">
    <property type="entry name" value="HTH_LacI"/>
</dbReference>
<keyword evidence="3" id="KW-0804">Transcription</keyword>
<dbReference type="Gene3D" id="3.40.50.2300">
    <property type="match status" value="2"/>
</dbReference>
<dbReference type="InterPro" id="IPR010982">
    <property type="entry name" value="Lambda_DNA-bd_dom_sf"/>
</dbReference>
<dbReference type="PANTHER" id="PTHR30146:SF109">
    <property type="entry name" value="HTH-TYPE TRANSCRIPTIONAL REGULATOR GALS"/>
    <property type="match status" value="1"/>
</dbReference>
<dbReference type="RefSeq" id="WP_089760848.1">
    <property type="nucleotide sequence ID" value="NZ_FNGO01000016.1"/>
</dbReference>
<gene>
    <name evidence="5" type="ORF">SAMN04488692_11618</name>
</gene>
<organism evidence="5 6">
    <name type="scientific">Halarsenatibacter silvermanii</name>
    <dbReference type="NCBI Taxonomy" id="321763"/>
    <lineage>
        <taxon>Bacteria</taxon>
        <taxon>Bacillati</taxon>
        <taxon>Bacillota</taxon>
        <taxon>Clostridia</taxon>
        <taxon>Halanaerobiales</taxon>
        <taxon>Halarsenatibacteraceae</taxon>
        <taxon>Halarsenatibacter</taxon>
    </lineage>
</organism>
<feature type="domain" description="HTH lacI-type" evidence="4">
    <location>
        <begin position="3"/>
        <end position="57"/>
    </location>
</feature>
<dbReference type="SUPFAM" id="SSF47413">
    <property type="entry name" value="lambda repressor-like DNA-binding domains"/>
    <property type="match status" value="1"/>
</dbReference>
<dbReference type="AlphaFoldDB" id="A0A1G9QCR3"/>
<proteinExistence type="predicted"/>
<dbReference type="SUPFAM" id="SSF53822">
    <property type="entry name" value="Periplasmic binding protein-like I"/>
    <property type="match status" value="1"/>
</dbReference>
<dbReference type="GO" id="GO:0000976">
    <property type="term" value="F:transcription cis-regulatory region binding"/>
    <property type="evidence" value="ECO:0007669"/>
    <property type="project" value="TreeGrafter"/>
</dbReference>
<sequence>MSVTLKDLAEMAEVAESTVSRALNDRPGVSEKTRQEILRLAKEHNYRPNRMAQGLAGQKTRILGLILPDLDDPSHYHIIESVESVLEDTGYQLVICNTRRDPKKCRNYLNLIEYDQLDGALLVGGVKAGSKLIELTWERDNRIVLANLLVEELKLPSHLVNYRQGGRLAARELLPSSAQKLESGPPAILMGDENDYVEDERRQGFTEECRDRGMGEPEVVSGVFSHEDGYRAFLELVEEHYPLPEGFYLTSNLPAAGLIEAIKMGGYMIPEDFQVVGTGSNMMTEMIKPELSVIHEPLEELAVDAINTLLKLVRDEDIEEEIKVYDPELRRGETTL</sequence>
<dbReference type="PANTHER" id="PTHR30146">
    <property type="entry name" value="LACI-RELATED TRANSCRIPTIONAL REPRESSOR"/>
    <property type="match status" value="1"/>
</dbReference>
<keyword evidence="1" id="KW-0805">Transcription regulation</keyword>
<keyword evidence="6" id="KW-1185">Reference proteome</keyword>
<dbReference type="OrthoDB" id="308642at2"/>
<evidence type="ECO:0000313" key="6">
    <source>
        <dbReference type="Proteomes" id="UP000199476"/>
    </source>
</evidence>
<dbReference type="InterPro" id="IPR028082">
    <property type="entry name" value="Peripla_BP_I"/>
</dbReference>
<dbReference type="Proteomes" id="UP000199476">
    <property type="component" value="Unassembled WGS sequence"/>
</dbReference>
<evidence type="ECO:0000256" key="1">
    <source>
        <dbReference type="ARBA" id="ARBA00023015"/>
    </source>
</evidence>
<evidence type="ECO:0000256" key="3">
    <source>
        <dbReference type="ARBA" id="ARBA00023163"/>
    </source>
</evidence>
<dbReference type="CDD" id="cd01392">
    <property type="entry name" value="HTH_LacI"/>
    <property type="match status" value="1"/>
</dbReference>
<evidence type="ECO:0000256" key="2">
    <source>
        <dbReference type="ARBA" id="ARBA00023125"/>
    </source>
</evidence>
<dbReference type="PROSITE" id="PS50932">
    <property type="entry name" value="HTH_LACI_2"/>
    <property type="match status" value="1"/>
</dbReference>
<reference evidence="5 6" key="1">
    <citation type="submission" date="2016-10" db="EMBL/GenBank/DDBJ databases">
        <authorList>
            <person name="de Groot N.N."/>
        </authorList>
    </citation>
    <scope>NUCLEOTIDE SEQUENCE [LARGE SCALE GENOMIC DNA]</scope>
    <source>
        <strain evidence="5 6">SLAS-1</strain>
    </source>
</reference>
<accession>A0A1G9QCR3</accession>
<dbReference type="STRING" id="321763.SAMN04488692_11618"/>
<dbReference type="Gene3D" id="1.10.260.40">
    <property type="entry name" value="lambda repressor-like DNA-binding domains"/>
    <property type="match status" value="1"/>
</dbReference>